<name>A0A1V4SL29_RUMHU</name>
<feature type="transmembrane region" description="Helical" evidence="1">
    <location>
        <begin position="59"/>
        <end position="80"/>
    </location>
</feature>
<dbReference type="OrthoDB" id="2659138at2"/>
<protein>
    <submittedName>
        <fullName evidence="2">Uncharacterized protein</fullName>
    </submittedName>
</protein>
<dbReference type="Proteomes" id="UP000191554">
    <property type="component" value="Unassembled WGS sequence"/>
</dbReference>
<feature type="transmembrane region" description="Helical" evidence="1">
    <location>
        <begin position="526"/>
        <end position="543"/>
    </location>
</feature>
<feature type="transmembrane region" description="Helical" evidence="1">
    <location>
        <begin position="86"/>
        <end position="110"/>
    </location>
</feature>
<evidence type="ECO:0000256" key="1">
    <source>
        <dbReference type="SAM" id="Phobius"/>
    </source>
</evidence>
<feature type="transmembrane region" description="Helical" evidence="1">
    <location>
        <begin position="165"/>
        <end position="189"/>
    </location>
</feature>
<feature type="transmembrane region" description="Helical" evidence="1">
    <location>
        <begin position="499"/>
        <end position="520"/>
    </location>
</feature>
<dbReference type="AlphaFoldDB" id="A0A1V4SL29"/>
<keyword evidence="1" id="KW-1133">Transmembrane helix</keyword>
<reference evidence="2 3" key="1">
    <citation type="submission" date="2017-03" db="EMBL/GenBank/DDBJ databases">
        <title>Genome sequence of Clostridium hungatei DSM 14427.</title>
        <authorList>
            <person name="Poehlein A."/>
            <person name="Daniel R."/>
        </authorList>
    </citation>
    <scope>NUCLEOTIDE SEQUENCE [LARGE SCALE GENOMIC DNA]</scope>
    <source>
        <strain evidence="2 3">DSM 14427</strain>
    </source>
</reference>
<evidence type="ECO:0000313" key="3">
    <source>
        <dbReference type="Proteomes" id="UP000191554"/>
    </source>
</evidence>
<gene>
    <name evidence="2" type="ORF">CLHUN_14860</name>
</gene>
<dbReference type="EMBL" id="MZGX01000008">
    <property type="protein sequence ID" value="OPX44493.1"/>
    <property type="molecule type" value="Genomic_DNA"/>
</dbReference>
<proteinExistence type="predicted"/>
<keyword evidence="3" id="KW-1185">Reference proteome</keyword>
<dbReference type="RefSeq" id="WP_080063936.1">
    <property type="nucleotide sequence ID" value="NZ_MZGX01000008.1"/>
</dbReference>
<feature type="transmembrane region" description="Helical" evidence="1">
    <location>
        <begin position="261"/>
        <end position="282"/>
    </location>
</feature>
<feature type="transmembrane region" description="Helical" evidence="1">
    <location>
        <begin position="460"/>
        <end position="478"/>
    </location>
</feature>
<feature type="transmembrane region" description="Helical" evidence="1">
    <location>
        <begin position="201"/>
        <end position="220"/>
    </location>
</feature>
<feature type="transmembrane region" description="Helical" evidence="1">
    <location>
        <begin position="436"/>
        <end position="454"/>
    </location>
</feature>
<accession>A0A1V4SL29</accession>
<organism evidence="2 3">
    <name type="scientific">Ruminiclostridium hungatei</name>
    <name type="common">Clostridium hungatei</name>
    <dbReference type="NCBI Taxonomy" id="48256"/>
    <lineage>
        <taxon>Bacteria</taxon>
        <taxon>Bacillati</taxon>
        <taxon>Bacillota</taxon>
        <taxon>Clostridia</taxon>
        <taxon>Eubacteriales</taxon>
        <taxon>Oscillospiraceae</taxon>
        <taxon>Ruminiclostridium</taxon>
    </lineage>
</organism>
<comment type="caution">
    <text evidence="2">The sequence shown here is derived from an EMBL/GenBank/DDBJ whole genome shotgun (WGS) entry which is preliminary data.</text>
</comment>
<keyword evidence="1" id="KW-0812">Transmembrane</keyword>
<sequence length="554" mass="63549">MKEFVLLRLLDKAAAILKKNDGDYSQLRMILKVKLTLDSRNVPTLLSNKKDIESRNIPLLSMLIYGFMGLMISIFVWIPFQTFYKMNIVLGMIIFMILATMISDFSTVLLDVKDKNILLPRPIKEKTIKLAKTIHILYYLMRITLTLSGPTMIMCIFRYGSGFFLVLFLEMILICCLVMFLTSIFYYIILSLFDGEKLKDIINYFQIALMICMTIGYQFISRMFNISQINISFTPKWWNYLIPTTWFASPLAMLTEQKATGFYLGSTALAVVVPVLAFAIYIKFIMPYFEKNLQKLNNNEGKGNKGRRNSGLQRLVSEWLCPDRQERAVYNFTRDMISSERKLKLQLYPSLAFAFIMPLIFVFISFSHGSFVEAYKGLKTSSSFLSMYFGVAMASISVSFINRSEKFKGAWIYRAFPVEKPALILKGALKAFVFKYNIPLMTFLSIIYIFLYGVRIIPDVLLMLVNMLLLLLCFFKAANRQLPFSQDFSNMQQGTNASMSFLLMLVAGLMAALHFGAGFIPFGVTANIAVSAVITIIVWNYSFRTTWRDLETDS</sequence>
<feature type="transmembrane region" description="Helical" evidence="1">
    <location>
        <begin position="345"/>
        <end position="364"/>
    </location>
</feature>
<keyword evidence="1" id="KW-0472">Membrane</keyword>
<feature type="transmembrane region" description="Helical" evidence="1">
    <location>
        <begin position="384"/>
        <end position="401"/>
    </location>
</feature>
<dbReference type="STRING" id="48256.CLHUN_14860"/>
<evidence type="ECO:0000313" key="2">
    <source>
        <dbReference type="EMBL" id="OPX44493.1"/>
    </source>
</evidence>
<feature type="transmembrane region" description="Helical" evidence="1">
    <location>
        <begin position="136"/>
        <end position="159"/>
    </location>
</feature>